<evidence type="ECO:0000256" key="8">
    <source>
        <dbReference type="ARBA" id="ARBA00023242"/>
    </source>
</evidence>
<dbReference type="InterPro" id="IPR051979">
    <property type="entry name" value="B-box_zinc_finger"/>
</dbReference>
<dbReference type="EMBL" id="JAGFBR010000017">
    <property type="protein sequence ID" value="KAH0452294.1"/>
    <property type="molecule type" value="Genomic_DNA"/>
</dbReference>
<dbReference type="Gene3D" id="3.30.160.60">
    <property type="entry name" value="Classic Zinc Finger"/>
    <property type="match status" value="1"/>
</dbReference>
<keyword evidence="8" id="KW-0539">Nucleus</keyword>
<evidence type="ECO:0000256" key="10">
    <source>
        <dbReference type="SAM" id="MobiDB-lite"/>
    </source>
</evidence>
<dbReference type="GO" id="GO:0005634">
    <property type="term" value="C:nucleus"/>
    <property type="evidence" value="ECO:0007669"/>
    <property type="project" value="UniProtKB-SubCell"/>
</dbReference>
<keyword evidence="13" id="KW-1185">Reference proteome</keyword>
<evidence type="ECO:0000256" key="9">
    <source>
        <dbReference type="PROSITE-ProRule" id="PRU00024"/>
    </source>
</evidence>
<organism evidence="12 13">
    <name type="scientific">Dendrobium chrysotoxum</name>
    <name type="common">Orchid</name>
    <dbReference type="NCBI Taxonomy" id="161865"/>
    <lineage>
        <taxon>Eukaryota</taxon>
        <taxon>Viridiplantae</taxon>
        <taxon>Streptophyta</taxon>
        <taxon>Embryophyta</taxon>
        <taxon>Tracheophyta</taxon>
        <taxon>Spermatophyta</taxon>
        <taxon>Magnoliopsida</taxon>
        <taxon>Liliopsida</taxon>
        <taxon>Asparagales</taxon>
        <taxon>Orchidaceae</taxon>
        <taxon>Epidendroideae</taxon>
        <taxon>Malaxideae</taxon>
        <taxon>Dendrobiinae</taxon>
        <taxon>Dendrobium</taxon>
    </lineage>
</organism>
<evidence type="ECO:0000313" key="13">
    <source>
        <dbReference type="Proteomes" id="UP000775213"/>
    </source>
</evidence>
<keyword evidence="2" id="KW-0479">Metal-binding</keyword>
<evidence type="ECO:0000256" key="2">
    <source>
        <dbReference type="ARBA" id="ARBA00022723"/>
    </source>
</evidence>
<dbReference type="InterPro" id="IPR049808">
    <property type="entry name" value="CONSTANS-like_Bbox1"/>
</dbReference>
<dbReference type="GO" id="GO:0006355">
    <property type="term" value="P:regulation of DNA-templated transcription"/>
    <property type="evidence" value="ECO:0007669"/>
    <property type="project" value="TreeGrafter"/>
</dbReference>
<dbReference type="SMART" id="SM00336">
    <property type="entry name" value="BBOX"/>
    <property type="match status" value="2"/>
</dbReference>
<sequence>MKIQCDACEKAEAVVLCCADEAALCWDCDEKVHAANKLAGKHQRVPLLLPSASSATSKLPGCDICREKAGYFFCLEDRALLCRHCDLTIHSASPFVSQHQRFLITGVRVALQHYFTNNSSSNRSSAAVNELSNSSGSIGNSSNPAGSLASTSLGVEKTEGFKPHWPWNEIFEGAHFDHRYGLSEPGSSS</sequence>
<dbReference type="GO" id="GO:0009640">
    <property type="term" value="P:photomorphogenesis"/>
    <property type="evidence" value="ECO:0007669"/>
    <property type="project" value="TreeGrafter"/>
</dbReference>
<evidence type="ECO:0000256" key="5">
    <source>
        <dbReference type="ARBA" id="ARBA00022833"/>
    </source>
</evidence>
<dbReference type="Proteomes" id="UP000775213">
    <property type="component" value="Unassembled WGS sequence"/>
</dbReference>
<dbReference type="InterPro" id="IPR000315">
    <property type="entry name" value="Znf_B-box"/>
</dbReference>
<feature type="compositionally biased region" description="Low complexity" evidence="10">
    <location>
        <begin position="132"/>
        <end position="147"/>
    </location>
</feature>
<dbReference type="GO" id="GO:0008270">
    <property type="term" value="F:zinc ion binding"/>
    <property type="evidence" value="ECO:0007669"/>
    <property type="project" value="UniProtKB-KW"/>
</dbReference>
<evidence type="ECO:0000256" key="4">
    <source>
        <dbReference type="ARBA" id="ARBA00022771"/>
    </source>
</evidence>
<reference evidence="12 13" key="1">
    <citation type="journal article" date="2021" name="Hortic Res">
        <title>Chromosome-scale assembly of the Dendrobium chrysotoxum genome enhances the understanding of orchid evolution.</title>
        <authorList>
            <person name="Zhang Y."/>
            <person name="Zhang G.Q."/>
            <person name="Zhang D."/>
            <person name="Liu X.D."/>
            <person name="Xu X.Y."/>
            <person name="Sun W.H."/>
            <person name="Yu X."/>
            <person name="Zhu X."/>
            <person name="Wang Z.W."/>
            <person name="Zhao X."/>
            <person name="Zhong W.Y."/>
            <person name="Chen H."/>
            <person name="Yin W.L."/>
            <person name="Huang T."/>
            <person name="Niu S.C."/>
            <person name="Liu Z.J."/>
        </authorList>
    </citation>
    <scope>NUCLEOTIDE SEQUENCE [LARGE SCALE GENOMIC DNA]</scope>
    <source>
        <strain evidence="12">Lindl</strain>
    </source>
</reference>
<protein>
    <recommendedName>
        <fullName evidence="11">B box-type domain-containing protein</fullName>
    </recommendedName>
</protein>
<evidence type="ECO:0000256" key="3">
    <source>
        <dbReference type="ARBA" id="ARBA00022737"/>
    </source>
</evidence>
<dbReference type="FunFam" id="3.30.160.60:FF:000589">
    <property type="entry name" value="B-box zinc finger protein 22"/>
    <property type="match status" value="1"/>
</dbReference>
<evidence type="ECO:0000313" key="12">
    <source>
        <dbReference type="EMBL" id="KAH0452294.1"/>
    </source>
</evidence>
<feature type="region of interest" description="Disordered" evidence="10">
    <location>
        <begin position="119"/>
        <end position="149"/>
    </location>
</feature>
<dbReference type="PROSITE" id="PS50119">
    <property type="entry name" value="ZF_BBOX"/>
    <property type="match status" value="2"/>
</dbReference>
<evidence type="ECO:0000259" key="11">
    <source>
        <dbReference type="PROSITE" id="PS50119"/>
    </source>
</evidence>
<dbReference type="Pfam" id="PF00643">
    <property type="entry name" value="zf-B_box"/>
    <property type="match status" value="2"/>
</dbReference>
<evidence type="ECO:0000256" key="6">
    <source>
        <dbReference type="ARBA" id="ARBA00023015"/>
    </source>
</evidence>
<gene>
    <name evidence="12" type="ORF">IEQ34_019593</name>
</gene>
<comment type="subcellular location">
    <subcellularLocation>
        <location evidence="1">Nucleus</location>
    </subcellularLocation>
</comment>
<evidence type="ECO:0000256" key="7">
    <source>
        <dbReference type="ARBA" id="ARBA00023163"/>
    </source>
</evidence>
<feature type="domain" description="B box-type" evidence="11">
    <location>
        <begin position="57"/>
        <end position="104"/>
    </location>
</feature>
<dbReference type="PANTHER" id="PTHR31832:SF63">
    <property type="entry name" value="B-BOX ZINC FINGER PROTEIN 23"/>
    <property type="match status" value="1"/>
</dbReference>
<dbReference type="CDD" id="cd19821">
    <property type="entry name" value="Bbox1_BBX-like"/>
    <property type="match status" value="2"/>
</dbReference>
<dbReference type="SUPFAM" id="SSF57845">
    <property type="entry name" value="B-box zinc-binding domain"/>
    <property type="match status" value="1"/>
</dbReference>
<name>A0AAV7FRW6_DENCH</name>
<keyword evidence="5" id="KW-0862">Zinc</keyword>
<proteinExistence type="predicted"/>
<keyword evidence="4 9" id="KW-0863">Zinc-finger</keyword>
<accession>A0AAV7FRW6</accession>
<keyword evidence="6" id="KW-0805">Transcription regulation</keyword>
<comment type="caution">
    <text evidence="12">The sequence shown here is derived from an EMBL/GenBank/DDBJ whole genome shotgun (WGS) entry which is preliminary data.</text>
</comment>
<evidence type="ECO:0000256" key="1">
    <source>
        <dbReference type="ARBA" id="ARBA00004123"/>
    </source>
</evidence>
<dbReference type="AlphaFoldDB" id="A0AAV7FRW6"/>
<feature type="domain" description="B box-type" evidence="11">
    <location>
        <begin position="1"/>
        <end position="47"/>
    </location>
</feature>
<dbReference type="PANTHER" id="PTHR31832">
    <property type="entry name" value="B-BOX ZINC FINGER PROTEIN 22"/>
    <property type="match status" value="1"/>
</dbReference>
<keyword evidence="7" id="KW-0804">Transcription</keyword>
<keyword evidence="3" id="KW-0677">Repeat</keyword>